<comment type="similarity">
    <text evidence="16">Belongs to the APS kinase family.</text>
</comment>
<dbReference type="GO" id="GO:0005524">
    <property type="term" value="F:ATP binding"/>
    <property type="evidence" value="ECO:0007669"/>
    <property type="project" value="UniProtKB-UniRule"/>
</dbReference>
<dbReference type="NCBIfam" id="NF003478">
    <property type="entry name" value="PRK05124.1"/>
    <property type="match status" value="1"/>
</dbReference>
<keyword evidence="7 15" id="KW-0548">Nucleotidyltransferase</keyword>
<dbReference type="PRINTS" id="PR00315">
    <property type="entry name" value="ELONGATNFCT"/>
</dbReference>
<evidence type="ECO:0000256" key="14">
    <source>
        <dbReference type="ARBA" id="ARBA00062688"/>
    </source>
</evidence>
<dbReference type="PANTHER" id="PTHR23115">
    <property type="entry name" value="TRANSLATION FACTOR"/>
    <property type="match status" value="1"/>
</dbReference>
<dbReference type="Pfam" id="PF22594">
    <property type="entry name" value="GTP-eEF1A_C"/>
    <property type="match status" value="1"/>
</dbReference>
<keyword evidence="6 15" id="KW-0808">Transferase</keyword>
<feature type="binding site" evidence="15">
    <location>
        <begin position="31"/>
        <end position="38"/>
    </location>
    <ligand>
        <name>GTP</name>
        <dbReference type="ChEBI" id="CHEBI:37565"/>
    </ligand>
</feature>
<dbReference type="NCBIfam" id="TIGR00231">
    <property type="entry name" value="small_GTP"/>
    <property type="match status" value="1"/>
</dbReference>
<dbReference type="SUPFAM" id="SSF50447">
    <property type="entry name" value="Translation proteins"/>
    <property type="match status" value="1"/>
</dbReference>
<dbReference type="PROSITE" id="PS51722">
    <property type="entry name" value="G_TR_2"/>
    <property type="match status" value="1"/>
</dbReference>
<dbReference type="Pfam" id="PF01583">
    <property type="entry name" value="APS_kinase"/>
    <property type="match status" value="1"/>
</dbReference>
<dbReference type="OrthoDB" id="9804504at2"/>
<dbReference type="InterPro" id="IPR027417">
    <property type="entry name" value="P-loop_NTPase"/>
</dbReference>
<comment type="function">
    <text evidence="16">Catalyzes the synthesis of activated sulfate.</text>
</comment>
<dbReference type="GO" id="GO:0070814">
    <property type="term" value="P:hydrogen sulfide biosynthetic process"/>
    <property type="evidence" value="ECO:0007669"/>
    <property type="project" value="UniProtKB-UniRule"/>
</dbReference>
<evidence type="ECO:0000256" key="2">
    <source>
        <dbReference type="ARBA" id="ARBA00002357"/>
    </source>
</evidence>
<comment type="similarity">
    <text evidence="5">In the N-terminal section; belongs to the TRAFAC class translation factor GTPase superfamily. Classic translation factor GTPase family. CysN/NodQ subfamily.</text>
</comment>
<dbReference type="InterPro" id="IPR031157">
    <property type="entry name" value="G_TR_CS"/>
</dbReference>
<comment type="catalytic activity">
    <reaction evidence="1 16">
        <text>adenosine 5'-phosphosulfate + ATP = 3'-phosphoadenylyl sulfate + ADP + H(+)</text>
        <dbReference type="Rhea" id="RHEA:24152"/>
        <dbReference type="ChEBI" id="CHEBI:15378"/>
        <dbReference type="ChEBI" id="CHEBI:30616"/>
        <dbReference type="ChEBI" id="CHEBI:58243"/>
        <dbReference type="ChEBI" id="CHEBI:58339"/>
        <dbReference type="ChEBI" id="CHEBI:456216"/>
        <dbReference type="EC" id="2.7.1.25"/>
    </reaction>
</comment>
<evidence type="ECO:0000313" key="18">
    <source>
        <dbReference type="EMBL" id="PQO28602.1"/>
    </source>
</evidence>
<keyword evidence="10 15" id="KW-0342">GTP-binding</keyword>
<dbReference type="Proteomes" id="UP000238322">
    <property type="component" value="Unassembled WGS sequence"/>
</dbReference>
<keyword evidence="11" id="KW-0511">Multifunctional enzyme</keyword>
<dbReference type="HAMAP" id="MF_00062">
    <property type="entry name" value="Sulf_adenylyltr_sub1"/>
    <property type="match status" value="1"/>
</dbReference>
<dbReference type="InterPro" id="IPR041757">
    <property type="entry name" value="CysN_GTP-bd"/>
</dbReference>
<dbReference type="Pfam" id="PF00009">
    <property type="entry name" value="GTP_EFTU"/>
    <property type="match status" value="1"/>
</dbReference>
<evidence type="ECO:0000256" key="3">
    <source>
        <dbReference type="ARBA" id="ARBA00005048"/>
    </source>
</evidence>
<evidence type="ECO:0000256" key="4">
    <source>
        <dbReference type="ARBA" id="ARBA00005438"/>
    </source>
</evidence>
<reference evidence="18 20" key="1">
    <citation type="submission" date="2018-02" db="EMBL/GenBank/DDBJ databases">
        <title>Comparative genomes isolates from brazilian mangrove.</title>
        <authorList>
            <person name="Araujo J.E."/>
            <person name="Taketani R.G."/>
            <person name="Silva M.C.P."/>
            <person name="Loureco M.V."/>
            <person name="Andreote F.D."/>
        </authorList>
    </citation>
    <scope>NUCLEOTIDE SEQUENCE [LARGE SCALE GENOMIC DNA]</scope>
    <source>
        <strain evidence="18 20">Hex-1 MGV</strain>
    </source>
</reference>
<evidence type="ECO:0000256" key="1">
    <source>
        <dbReference type="ARBA" id="ARBA00001823"/>
    </source>
</evidence>
<dbReference type="RefSeq" id="WP_105331866.1">
    <property type="nucleotide sequence ID" value="NZ_PUHY01000012.1"/>
</dbReference>
<feature type="binding site" evidence="15">
    <location>
        <begin position="165"/>
        <end position="168"/>
    </location>
    <ligand>
        <name>GTP</name>
        <dbReference type="ChEBI" id="CHEBI:37565"/>
    </ligand>
</feature>
<dbReference type="EC" id="2.7.7.4" evidence="15"/>
<evidence type="ECO:0000256" key="5">
    <source>
        <dbReference type="ARBA" id="ARBA00007237"/>
    </source>
</evidence>
<dbReference type="GO" id="GO:0004020">
    <property type="term" value="F:adenylylsulfate kinase activity"/>
    <property type="evidence" value="ECO:0007669"/>
    <property type="project" value="UniProtKB-UniRule"/>
</dbReference>
<evidence type="ECO:0000313" key="20">
    <source>
        <dbReference type="Proteomes" id="UP000238322"/>
    </source>
</evidence>
<dbReference type="InterPro" id="IPR059117">
    <property type="entry name" value="APS_kinase_dom"/>
</dbReference>
<dbReference type="InterPro" id="IPR011779">
    <property type="entry name" value="SO4_adenylTrfase_lsu"/>
</dbReference>
<comment type="similarity">
    <text evidence="15">Belongs to the TRAFAC class translation factor GTPase superfamily. Classic translation factor GTPase family. CysN/NodQ subfamily.</text>
</comment>
<comment type="caution">
    <text evidence="18">The sequence shown here is derived from an EMBL/GenBank/DDBJ whole genome shotgun (WGS) entry which is preliminary data.</text>
</comment>
<dbReference type="CDD" id="cd02027">
    <property type="entry name" value="APSK"/>
    <property type="match status" value="1"/>
</dbReference>
<dbReference type="EC" id="2.7.1.25" evidence="16"/>
<feature type="binding site" evidence="15">
    <location>
        <begin position="110"/>
        <end position="114"/>
    </location>
    <ligand>
        <name>GTP</name>
        <dbReference type="ChEBI" id="CHEBI:37565"/>
    </ligand>
</feature>
<sequence length="643" mass="71425">MSHKSDLIATDINAYLAQHEKKELLRFITCGSVDDGKSTLLGKLLIESKAAYEDQLAAIEKDSATHGTTGGEIDPALLTDGLKEEREQGITIDVAYRYFSTAKRKFIVADTPGHEQYTRNMATGASTADLAIILIDARQGVLTQTKRHSFITSLLGIRHILVAINKMDLVDYSQEIYEKIKQDYIEFAAKMSADDVHFIPLSALKGDNLVEKSERMPWYEGATLMHMLENLYIGSDRNLQDFRFPVQLVNRPDLNFRGFCGTVSSGTIRPGEEVMVMPSKKTSKVKRIVTMDGDMEEAYPPMSVTLTFEDEIDCSRGDMIVRPGNRPKVDSNFDAMVVWMSEEPLVPGKQYFVKHAAKMLTGTVSRVRYNVDVNTLHREDTPALKLNEIGRCSVKLSQPVCYDPYAKNKTTGAFILIDYMTNRTVGAGMIIDRDASDQDELWDIEGDKTLQTSKGNVSADERAARFGQKPATLLLTGLTGAGKTTIAYALERRLFDEGKTSIVLDGQNLRHGISKDLGYTAEQRSENLRRGSEIARMLNDSGILCIAAFLAPNAEVRGKAGEVIGKDRFLTVHLSAPVEVCRERDDSGIYAKADSGEIANFPGVSYEYEPPTNADLVLPTHELQVDECVDKIYELLKDRGLID</sequence>
<dbReference type="InterPro" id="IPR005225">
    <property type="entry name" value="Small_GTP-bd"/>
</dbReference>
<evidence type="ECO:0000256" key="15">
    <source>
        <dbReference type="HAMAP-Rule" id="MF_00062"/>
    </source>
</evidence>
<dbReference type="NCBIfam" id="NF004035">
    <property type="entry name" value="PRK05506.1"/>
    <property type="match status" value="1"/>
</dbReference>
<organism evidence="18 20">
    <name type="scientific">Blastopirellula marina</name>
    <dbReference type="NCBI Taxonomy" id="124"/>
    <lineage>
        <taxon>Bacteria</taxon>
        <taxon>Pseudomonadati</taxon>
        <taxon>Planctomycetota</taxon>
        <taxon>Planctomycetia</taxon>
        <taxon>Pirellulales</taxon>
        <taxon>Pirellulaceae</taxon>
        <taxon>Blastopirellula</taxon>
    </lineage>
</organism>
<evidence type="ECO:0000256" key="10">
    <source>
        <dbReference type="ARBA" id="ARBA00023134"/>
    </source>
</evidence>
<dbReference type="PROSITE" id="PS00301">
    <property type="entry name" value="G_TR_1"/>
    <property type="match status" value="1"/>
</dbReference>
<evidence type="ECO:0000256" key="11">
    <source>
        <dbReference type="ARBA" id="ARBA00023268"/>
    </source>
</evidence>
<comment type="caution">
    <text evidence="16">Lacks conserved residue(s) required for the propagation of feature annotation.</text>
</comment>
<feature type="binding site" evidence="16">
    <location>
        <begin position="477"/>
        <end position="484"/>
    </location>
    <ligand>
        <name>ATP</name>
        <dbReference type="ChEBI" id="CHEBI:30616"/>
    </ligand>
</feature>
<evidence type="ECO:0000256" key="16">
    <source>
        <dbReference type="HAMAP-Rule" id="MF_00065"/>
    </source>
</evidence>
<evidence type="ECO:0000256" key="13">
    <source>
        <dbReference type="ARBA" id="ARBA00055271"/>
    </source>
</evidence>
<dbReference type="Gene3D" id="3.40.50.300">
    <property type="entry name" value="P-loop containing nucleotide triphosphate hydrolases"/>
    <property type="match status" value="2"/>
</dbReference>
<dbReference type="CDD" id="cd04095">
    <property type="entry name" value="CysN_NoDQ_III"/>
    <property type="match status" value="1"/>
</dbReference>
<feature type="domain" description="Tr-type G" evidence="17">
    <location>
        <begin position="22"/>
        <end position="237"/>
    </location>
</feature>
<comment type="function">
    <text evidence="2">APS kinase catalyzes the synthesis of activated sulfate.</text>
</comment>
<dbReference type="InterPro" id="IPR050100">
    <property type="entry name" value="TRAFAC_GTPase_members"/>
</dbReference>
<dbReference type="GO" id="GO:0000103">
    <property type="term" value="P:sulfate assimilation"/>
    <property type="evidence" value="ECO:0007669"/>
    <property type="project" value="UniProtKB-UniRule"/>
</dbReference>
<keyword evidence="9 15" id="KW-0067">ATP-binding</keyword>
<gene>
    <name evidence="16" type="primary">cysC</name>
    <name evidence="15" type="synonym">cysN</name>
    <name evidence="19" type="ORF">C5Y83_21980</name>
    <name evidence="18" type="ORF">C5Y83_28800</name>
</gene>
<accession>A0A2S8F8Y5</accession>
<dbReference type="InterPro" id="IPR002891">
    <property type="entry name" value="APS"/>
</dbReference>
<dbReference type="InterPro" id="IPR054696">
    <property type="entry name" value="GTP-eEF1A_C"/>
</dbReference>
<proteinExistence type="inferred from homology"/>
<comment type="similarity">
    <text evidence="4">In the C-terminal section; belongs to the APS kinase family.</text>
</comment>
<dbReference type="InterPro" id="IPR044139">
    <property type="entry name" value="CysN_NoDQ_III"/>
</dbReference>
<dbReference type="EMBL" id="PUHY01000016">
    <property type="protein sequence ID" value="PQO28602.1"/>
    <property type="molecule type" value="Genomic_DNA"/>
</dbReference>
<dbReference type="UniPathway" id="UPA00140">
    <property type="reaction ID" value="UER00204"/>
</dbReference>
<dbReference type="InterPro" id="IPR009001">
    <property type="entry name" value="Transl_elong_EF1A/Init_IF2_C"/>
</dbReference>
<evidence type="ECO:0000256" key="6">
    <source>
        <dbReference type="ARBA" id="ARBA00022679"/>
    </source>
</evidence>
<dbReference type="SUPFAM" id="SSF50465">
    <property type="entry name" value="EF-Tu/eEF-1alpha/eIF2-gamma C-terminal domain"/>
    <property type="match status" value="1"/>
</dbReference>
<evidence type="ECO:0000259" key="17">
    <source>
        <dbReference type="PROSITE" id="PS51722"/>
    </source>
</evidence>
<dbReference type="NCBIfam" id="TIGR02034">
    <property type="entry name" value="CysN"/>
    <property type="match status" value="1"/>
</dbReference>
<dbReference type="FunFam" id="3.40.50.300:FF:000119">
    <property type="entry name" value="Sulfate adenylyltransferase subunit 1"/>
    <property type="match status" value="1"/>
</dbReference>
<dbReference type="HAMAP" id="MF_00065">
    <property type="entry name" value="Adenylyl_sulf_kinase"/>
    <property type="match status" value="1"/>
</dbReference>
<comment type="subunit">
    <text evidence="14">Heterodimer composed of CysD, the smaller subunit, and CysNC.</text>
</comment>
<dbReference type="EMBL" id="PUHY01000012">
    <property type="protein sequence ID" value="PQO32854.1"/>
    <property type="molecule type" value="Genomic_DNA"/>
</dbReference>
<evidence type="ECO:0000256" key="8">
    <source>
        <dbReference type="ARBA" id="ARBA00022741"/>
    </source>
</evidence>
<comment type="pathway">
    <text evidence="16">Sulfur metabolism; hydrogen sulfide biosynthesis; sulfite from sulfate: step 2/3.</text>
</comment>
<dbReference type="GO" id="GO:0004781">
    <property type="term" value="F:sulfate adenylyltransferase (ATP) activity"/>
    <property type="evidence" value="ECO:0007669"/>
    <property type="project" value="UniProtKB-UniRule"/>
</dbReference>
<dbReference type="InterPro" id="IPR044138">
    <property type="entry name" value="CysN_II"/>
</dbReference>
<keyword evidence="16" id="KW-0597">Phosphoprotein</keyword>
<dbReference type="GO" id="GO:0005525">
    <property type="term" value="F:GTP binding"/>
    <property type="evidence" value="ECO:0007669"/>
    <property type="project" value="UniProtKB-UniRule"/>
</dbReference>
<evidence type="ECO:0000256" key="9">
    <source>
        <dbReference type="ARBA" id="ARBA00022840"/>
    </source>
</evidence>
<evidence type="ECO:0000256" key="12">
    <source>
        <dbReference type="ARBA" id="ARBA00049370"/>
    </source>
</evidence>
<protein>
    <recommendedName>
        <fullName evidence="15 16">Multifunctional fusion protein</fullName>
    </recommendedName>
    <domain>
        <recommendedName>
            <fullName evidence="15">Sulfate adenylyltransferase subunit 1</fullName>
            <ecNumber evidence="15">2.7.7.4</ecNumber>
        </recommendedName>
        <alternativeName>
            <fullName evidence="15">ATP-sulfurylase large subunit</fullName>
        </alternativeName>
        <alternativeName>
            <fullName evidence="15">Sulfate adenylate transferase</fullName>
            <shortName evidence="15">SAT</shortName>
        </alternativeName>
    </domain>
    <domain>
        <recommendedName>
            <fullName evidence="16">Adenylyl-sulfate kinase</fullName>
            <ecNumber evidence="16">2.7.1.25</ecNumber>
        </recommendedName>
        <alternativeName>
            <fullName evidence="16">APS kinase</fullName>
        </alternativeName>
        <alternativeName>
            <fullName evidence="16">ATP adenosine-5'-phosphosulfate 3'-phosphotransferase</fullName>
        </alternativeName>
        <alternativeName>
            <fullName evidence="16">Adenosine-5'-phosphosulfate kinase</fullName>
        </alternativeName>
    </domain>
</protein>
<dbReference type="SUPFAM" id="SSF52540">
    <property type="entry name" value="P-loop containing nucleoside triphosphate hydrolases"/>
    <property type="match status" value="2"/>
</dbReference>
<dbReference type="InterPro" id="IPR009000">
    <property type="entry name" value="Transl_B-barrel_sf"/>
</dbReference>
<evidence type="ECO:0000256" key="7">
    <source>
        <dbReference type="ARBA" id="ARBA00022695"/>
    </source>
</evidence>
<dbReference type="AlphaFoldDB" id="A0A2S8F8Y5"/>
<dbReference type="Gene3D" id="2.40.30.10">
    <property type="entry name" value="Translation factors"/>
    <property type="match status" value="2"/>
</dbReference>
<evidence type="ECO:0000313" key="19">
    <source>
        <dbReference type="EMBL" id="PQO32854.1"/>
    </source>
</evidence>
<keyword evidence="16 18" id="KW-0418">Kinase</keyword>
<dbReference type="InterPro" id="IPR000795">
    <property type="entry name" value="T_Tr_GTP-bd_dom"/>
</dbReference>
<name>A0A2S8F8Y5_9BACT</name>
<dbReference type="CDD" id="cd04166">
    <property type="entry name" value="CysN_ATPS"/>
    <property type="match status" value="1"/>
</dbReference>
<dbReference type="CDD" id="cd03695">
    <property type="entry name" value="CysN_NodQ_II"/>
    <property type="match status" value="1"/>
</dbReference>
<comment type="pathway">
    <text evidence="3 15">Sulfur metabolism; hydrogen sulfide biosynthesis; sulfite from sulfate: step 1/3.</text>
</comment>
<dbReference type="FunFam" id="2.40.30.10:FF:000027">
    <property type="entry name" value="Sulfate adenylyltransferase subunit 1"/>
    <property type="match status" value="1"/>
</dbReference>
<dbReference type="NCBIfam" id="TIGR00455">
    <property type="entry name" value="apsK"/>
    <property type="match status" value="1"/>
</dbReference>
<dbReference type="GO" id="GO:0003924">
    <property type="term" value="F:GTPase activity"/>
    <property type="evidence" value="ECO:0007669"/>
    <property type="project" value="InterPro"/>
</dbReference>
<keyword evidence="8 15" id="KW-0547">Nucleotide-binding</keyword>
<comment type="catalytic activity">
    <reaction evidence="12 15">
        <text>sulfate + ATP + H(+) = adenosine 5'-phosphosulfate + diphosphate</text>
        <dbReference type="Rhea" id="RHEA:18133"/>
        <dbReference type="ChEBI" id="CHEBI:15378"/>
        <dbReference type="ChEBI" id="CHEBI:16189"/>
        <dbReference type="ChEBI" id="CHEBI:30616"/>
        <dbReference type="ChEBI" id="CHEBI:33019"/>
        <dbReference type="ChEBI" id="CHEBI:58243"/>
        <dbReference type="EC" id="2.7.7.4"/>
    </reaction>
</comment>
<comment type="function">
    <text evidence="13 15">With CysD forms the ATP sulfurylase (ATPS) that catalyzes the adenylation of sulfate producing adenosine 5'-phosphosulfate (APS) and diphosphate, the first enzymatic step in sulfur assimilation pathway. APS synthesis involves the formation of a high-energy phosphoric-sulfuric acid anhydride bond driven by GTP hydrolysis by CysN coupled to ATP hydrolysis by CysD.</text>
</comment>
<dbReference type="NCBIfam" id="NF003013">
    <property type="entry name" value="PRK03846.1"/>
    <property type="match status" value="1"/>
</dbReference>